<organism evidence="1 2">
    <name type="scientific">Campylobacter rectus RM3267</name>
    <dbReference type="NCBI Taxonomy" id="553218"/>
    <lineage>
        <taxon>Bacteria</taxon>
        <taxon>Pseudomonadati</taxon>
        <taxon>Campylobacterota</taxon>
        <taxon>Epsilonproteobacteria</taxon>
        <taxon>Campylobacterales</taxon>
        <taxon>Campylobacteraceae</taxon>
        <taxon>Campylobacter</taxon>
    </lineage>
</organism>
<name>B9D447_CAMRE</name>
<dbReference type="AlphaFoldDB" id="B9D447"/>
<gene>
    <name evidence="1" type="ORF">CAMRE0001_2618</name>
</gene>
<dbReference type="RefSeq" id="WP_002945159.1">
    <property type="nucleotide sequence ID" value="NZ_ACFU01000024.1"/>
</dbReference>
<protein>
    <submittedName>
        <fullName evidence="1">Uncharacterized protein</fullName>
    </submittedName>
</protein>
<proteinExistence type="predicted"/>
<dbReference type="EMBL" id="ACFU01000024">
    <property type="protein sequence ID" value="EEF13267.1"/>
    <property type="molecule type" value="Genomic_DNA"/>
</dbReference>
<evidence type="ECO:0000313" key="1">
    <source>
        <dbReference type="EMBL" id="EEF13267.1"/>
    </source>
</evidence>
<sequence length="53" mass="5782">MASAKPRCALLQNLSKSKNRNLTEFYAIAVEFAHLNLSAYLTAKTVTSTPKPA</sequence>
<comment type="caution">
    <text evidence="1">The sequence shown here is derived from an EMBL/GenBank/DDBJ whole genome shotgun (WGS) entry which is preliminary data.</text>
</comment>
<dbReference type="STRING" id="553218.CAMRE0001_2618"/>
<accession>B9D447</accession>
<reference evidence="1 2" key="1">
    <citation type="submission" date="2008-08" db="EMBL/GenBank/DDBJ databases">
        <authorList>
            <person name="Madupu R."/>
            <person name="Durkin A.S."/>
            <person name="Torralba M."/>
            <person name="Methe B."/>
            <person name="Sutton G.G."/>
            <person name="Strausberg R.L."/>
            <person name="Nelson K.E."/>
        </authorList>
    </citation>
    <scope>NUCLEOTIDE SEQUENCE [LARGE SCALE GENOMIC DNA]</scope>
    <source>
        <strain evidence="1 2">RM3267</strain>
    </source>
</reference>
<evidence type="ECO:0000313" key="2">
    <source>
        <dbReference type="Proteomes" id="UP000003082"/>
    </source>
</evidence>
<dbReference type="Proteomes" id="UP000003082">
    <property type="component" value="Unassembled WGS sequence"/>
</dbReference>
<keyword evidence="2" id="KW-1185">Reference proteome</keyword>